<evidence type="ECO:0000313" key="2">
    <source>
        <dbReference type="EMBL" id="MBS2547668.1"/>
    </source>
</evidence>
<reference evidence="2 3" key="1">
    <citation type="submission" date="2020-02" db="EMBL/GenBank/DDBJ databases">
        <title>Acidophilic actinobacteria isolated from forest soil.</title>
        <authorList>
            <person name="Golinska P."/>
        </authorList>
    </citation>
    <scope>NUCLEOTIDE SEQUENCE [LARGE SCALE GENOMIC DNA]</scope>
    <source>
        <strain evidence="2 3">NL8</strain>
    </source>
</reference>
<dbReference type="InterPro" id="IPR010982">
    <property type="entry name" value="Lambda_DNA-bd_dom_sf"/>
</dbReference>
<accession>A0ABS5KNN1</accession>
<gene>
    <name evidence="2" type="ORF">KGQ19_12375</name>
</gene>
<name>A0ABS5KNN1_9ACTN</name>
<evidence type="ECO:0000313" key="3">
    <source>
        <dbReference type="Proteomes" id="UP000730482"/>
    </source>
</evidence>
<dbReference type="Gene3D" id="1.10.260.40">
    <property type="entry name" value="lambda repressor-like DNA-binding domains"/>
    <property type="match status" value="1"/>
</dbReference>
<dbReference type="CDD" id="cd00093">
    <property type="entry name" value="HTH_XRE"/>
    <property type="match status" value="1"/>
</dbReference>
<comment type="caution">
    <text evidence="2">The sequence shown here is derived from an EMBL/GenBank/DDBJ whole genome shotgun (WGS) entry which is preliminary data.</text>
</comment>
<dbReference type="RefSeq" id="WP_212009248.1">
    <property type="nucleotide sequence ID" value="NZ_JAAFYZ010000032.1"/>
</dbReference>
<dbReference type="InterPro" id="IPR001387">
    <property type="entry name" value="Cro/C1-type_HTH"/>
</dbReference>
<evidence type="ECO:0000256" key="1">
    <source>
        <dbReference type="SAM" id="MobiDB-lite"/>
    </source>
</evidence>
<protein>
    <submittedName>
        <fullName evidence="2">Helix-turn-helix transcriptional regulator</fullName>
    </submittedName>
</protein>
<sequence>MGPITPNDLLQAARAASGWTQDEVAERVRSIVERRTGQVRPGFDQRKMSRLERGETRWPDKDERGALRELFGVSEDRDLGFYYRAPAAAQLPPATIDDVNRRELLRLGALVGAAAVEHEAAAMFGGASRGVVKQSVGDLDQWGAASADLWTEYGSAPVKSSTLPAVRLHAGQLVDELRTPMTSARREHLYELTSNTFQLAGEILFDVNDYTDAANCYAVAAHAGRAARHYDLWACSLASGPGQGRGATPRPRARGHVRVSSTQHHAALTVRGERAAPQLPHALPGPGAGNRRGEDPAV</sequence>
<dbReference type="Proteomes" id="UP000730482">
    <property type="component" value="Unassembled WGS sequence"/>
</dbReference>
<organism evidence="2 3">
    <name type="scientific">Catenulispora pinistramenti</name>
    <dbReference type="NCBI Taxonomy" id="2705254"/>
    <lineage>
        <taxon>Bacteria</taxon>
        <taxon>Bacillati</taxon>
        <taxon>Actinomycetota</taxon>
        <taxon>Actinomycetes</taxon>
        <taxon>Catenulisporales</taxon>
        <taxon>Catenulisporaceae</taxon>
        <taxon>Catenulispora</taxon>
    </lineage>
</organism>
<keyword evidence="3" id="KW-1185">Reference proteome</keyword>
<dbReference type="EMBL" id="JAAFYZ010000032">
    <property type="protein sequence ID" value="MBS2547668.1"/>
    <property type="molecule type" value="Genomic_DNA"/>
</dbReference>
<proteinExistence type="predicted"/>
<feature type="region of interest" description="Disordered" evidence="1">
    <location>
        <begin position="241"/>
        <end position="298"/>
    </location>
</feature>